<accession>A0ABQ3MBI3</accession>
<sequence length="66" mass="7185">MRRSSRLIVEQSRPSSAAIRRIETPSRRRSAITIRSSSFKNLPRGIGAAASVIGGDPAFHLDRGLP</sequence>
<keyword evidence="2" id="KW-1185">Reference proteome</keyword>
<dbReference type="Proteomes" id="UP000605568">
    <property type="component" value="Unassembled WGS sequence"/>
</dbReference>
<reference evidence="2" key="1">
    <citation type="journal article" date="2019" name="Int. J. Syst. Evol. Microbiol.">
        <title>The Global Catalogue of Microorganisms (GCM) 10K type strain sequencing project: providing services to taxonomists for standard genome sequencing and annotation.</title>
        <authorList>
            <consortium name="The Broad Institute Genomics Platform"/>
            <consortium name="The Broad Institute Genome Sequencing Center for Infectious Disease"/>
            <person name="Wu L."/>
            <person name="Ma J."/>
        </authorList>
    </citation>
    <scope>NUCLEOTIDE SEQUENCE [LARGE SCALE GENOMIC DNA]</scope>
    <source>
        <strain evidence="2">CGMCC 4.7367</strain>
    </source>
</reference>
<protein>
    <submittedName>
        <fullName evidence="1">Uncharacterized protein</fullName>
    </submittedName>
</protein>
<comment type="caution">
    <text evidence="1">The sequence shown here is derived from an EMBL/GenBank/DDBJ whole genome shotgun (WGS) entry which is preliminary data.</text>
</comment>
<organism evidence="1 2">
    <name type="scientific">Lentzea cavernae</name>
    <dbReference type="NCBI Taxonomy" id="2020703"/>
    <lineage>
        <taxon>Bacteria</taxon>
        <taxon>Bacillati</taxon>
        <taxon>Actinomycetota</taxon>
        <taxon>Actinomycetes</taxon>
        <taxon>Pseudonocardiales</taxon>
        <taxon>Pseudonocardiaceae</taxon>
        <taxon>Lentzea</taxon>
    </lineage>
</organism>
<gene>
    <name evidence="1" type="ORF">GCM10017774_25510</name>
</gene>
<dbReference type="EMBL" id="BNAR01000003">
    <property type="protein sequence ID" value="GHH37189.1"/>
    <property type="molecule type" value="Genomic_DNA"/>
</dbReference>
<name>A0ABQ3MBI3_9PSEU</name>
<evidence type="ECO:0000313" key="1">
    <source>
        <dbReference type="EMBL" id="GHH37189.1"/>
    </source>
</evidence>
<evidence type="ECO:0000313" key="2">
    <source>
        <dbReference type="Proteomes" id="UP000605568"/>
    </source>
</evidence>
<proteinExistence type="predicted"/>